<gene>
    <name evidence="3" type="ORF">ACJRO7_025574</name>
</gene>
<dbReference type="AlphaFoldDB" id="A0ABD3KBA8"/>
<dbReference type="EMBL" id="JBJKBG010000006">
    <property type="protein sequence ID" value="KAL3736652.1"/>
    <property type="molecule type" value="Genomic_DNA"/>
</dbReference>
<protein>
    <recommendedName>
        <fullName evidence="2">Mei2-like C-terminal RNA recognition motif domain-containing protein</fullName>
    </recommendedName>
</protein>
<dbReference type="Gene3D" id="3.30.70.330">
    <property type="match status" value="1"/>
</dbReference>
<comment type="caution">
    <text evidence="3">The sequence shown here is derived from an EMBL/GenBank/DDBJ whole genome shotgun (WGS) entry which is preliminary data.</text>
</comment>
<dbReference type="Proteomes" id="UP001634007">
    <property type="component" value="Unassembled WGS sequence"/>
</dbReference>
<feature type="compositionally biased region" description="Polar residues" evidence="1">
    <location>
        <begin position="1"/>
        <end position="13"/>
    </location>
</feature>
<dbReference type="InterPro" id="IPR012677">
    <property type="entry name" value="Nucleotide-bd_a/b_plait_sf"/>
</dbReference>
<proteinExistence type="predicted"/>
<dbReference type="InterPro" id="IPR007201">
    <property type="entry name" value="Mei2-like_Rrm_C"/>
</dbReference>
<evidence type="ECO:0000256" key="1">
    <source>
        <dbReference type="SAM" id="MobiDB-lite"/>
    </source>
</evidence>
<evidence type="ECO:0000259" key="2">
    <source>
        <dbReference type="Pfam" id="PF04059"/>
    </source>
</evidence>
<organism evidence="3 4">
    <name type="scientific">Eucalyptus globulus</name>
    <name type="common">Tasmanian blue gum</name>
    <dbReference type="NCBI Taxonomy" id="34317"/>
    <lineage>
        <taxon>Eukaryota</taxon>
        <taxon>Viridiplantae</taxon>
        <taxon>Streptophyta</taxon>
        <taxon>Embryophyta</taxon>
        <taxon>Tracheophyta</taxon>
        <taxon>Spermatophyta</taxon>
        <taxon>Magnoliopsida</taxon>
        <taxon>eudicotyledons</taxon>
        <taxon>Gunneridae</taxon>
        <taxon>Pentapetalae</taxon>
        <taxon>rosids</taxon>
        <taxon>malvids</taxon>
        <taxon>Myrtales</taxon>
        <taxon>Myrtaceae</taxon>
        <taxon>Myrtoideae</taxon>
        <taxon>Eucalypteae</taxon>
        <taxon>Eucalyptus</taxon>
    </lineage>
</organism>
<evidence type="ECO:0000313" key="4">
    <source>
        <dbReference type="Proteomes" id="UP001634007"/>
    </source>
</evidence>
<feature type="region of interest" description="Disordered" evidence="1">
    <location>
        <begin position="1"/>
        <end position="28"/>
    </location>
</feature>
<feature type="domain" description="Mei2-like C-terminal RNA recognition motif" evidence="2">
    <location>
        <begin position="198"/>
        <end position="311"/>
    </location>
</feature>
<sequence length="375" mass="42294">MCQKPSEASSLLSKTWEGGDKPRLNPLAEPYAPPHFAFQKLRLHQFQPPHLVFSGWACPSSVHYYLNPQLHTTLRPRPIRYGEHVTPKRPHPVFGGDLGKKLLGKMEVPRTPFCKERKRSGVRSFVPPRSMRERQRHGNLIRSSGGGRKWVQKQHDSCDENKHGYGEAVLGKTLVVAENATDDDGAREDPEVVLNGSTTVMIRNIPNQFKRKDLLYILDKHCEEANAMADSKEDQSEYDFVYVPVDFKTKANKGYAFVNFTNPIGASRLYQAYHNFRWECLPIKNLNFRSKKVCEISPAKIQGKVALECTFKNRAFPCREYQPVVATETPGNGRQKNGLLIVIGKCQGAPSAREVRAEATMVIAGEQFGGCDEAR</sequence>
<name>A0ABD3KBA8_EUCGL</name>
<evidence type="ECO:0000313" key="3">
    <source>
        <dbReference type="EMBL" id="KAL3736652.1"/>
    </source>
</evidence>
<accession>A0ABD3KBA8</accession>
<dbReference type="InterPro" id="IPR035979">
    <property type="entry name" value="RBD_domain_sf"/>
</dbReference>
<dbReference type="Pfam" id="PF04059">
    <property type="entry name" value="RRM_2"/>
    <property type="match status" value="1"/>
</dbReference>
<reference evidence="3 4" key="1">
    <citation type="submission" date="2024-11" db="EMBL/GenBank/DDBJ databases">
        <title>Chromosome-level genome assembly of Eucalyptus globulus Labill. provides insights into its genome evolution.</title>
        <authorList>
            <person name="Li X."/>
        </authorList>
    </citation>
    <scope>NUCLEOTIDE SEQUENCE [LARGE SCALE GENOMIC DNA]</scope>
    <source>
        <strain evidence="3">CL2024</strain>
        <tissue evidence="3">Fresh tender leaves</tissue>
    </source>
</reference>
<dbReference type="SUPFAM" id="SSF54928">
    <property type="entry name" value="RNA-binding domain, RBD"/>
    <property type="match status" value="1"/>
</dbReference>
<keyword evidence="4" id="KW-1185">Reference proteome</keyword>